<feature type="domain" description="PurM-like C-terminal" evidence="11">
    <location>
        <begin position="613"/>
        <end position="769"/>
    </location>
</feature>
<feature type="region of interest" description="Disordered" evidence="9">
    <location>
        <begin position="1"/>
        <end position="80"/>
    </location>
</feature>
<feature type="region of interest" description="Disordered" evidence="9">
    <location>
        <begin position="791"/>
        <end position="814"/>
    </location>
</feature>
<feature type="binding site" evidence="8">
    <location>
        <position position="950"/>
    </location>
    <ligand>
        <name>ATP</name>
        <dbReference type="ChEBI" id="CHEBI:30616"/>
    </ligand>
</feature>
<evidence type="ECO:0000256" key="3">
    <source>
        <dbReference type="ARBA" id="ARBA00022723"/>
    </source>
</evidence>
<evidence type="ECO:0000313" key="14">
    <source>
        <dbReference type="Proteomes" id="UP000274601"/>
    </source>
</evidence>
<dbReference type="InterPro" id="IPR010074">
    <property type="entry name" value="PRibForGlyAmidine_synth_PurL"/>
</dbReference>
<dbReference type="CDD" id="cd02203">
    <property type="entry name" value="PurL_repeat1"/>
    <property type="match status" value="1"/>
</dbReference>
<evidence type="ECO:0000256" key="4">
    <source>
        <dbReference type="ARBA" id="ARBA00022741"/>
    </source>
</evidence>
<feature type="binding site" evidence="8">
    <location>
        <position position="913"/>
    </location>
    <ligand>
        <name>ATP</name>
        <dbReference type="ChEBI" id="CHEBI:30616"/>
    </ligand>
</feature>
<dbReference type="GO" id="GO:0006189">
    <property type="term" value="P:'de novo' IMP biosynthetic process"/>
    <property type="evidence" value="ECO:0007669"/>
    <property type="project" value="UniProtKB-UniRule"/>
</dbReference>
<dbReference type="SUPFAM" id="SSF56042">
    <property type="entry name" value="PurM C-terminal domain-like"/>
    <property type="match status" value="2"/>
</dbReference>
<dbReference type="Pfam" id="PF00586">
    <property type="entry name" value="AIRS"/>
    <property type="match status" value="2"/>
</dbReference>
<organism evidence="13 14">
    <name type="scientific">Actinomadura pelletieri DSM 43383</name>
    <dbReference type="NCBI Taxonomy" id="1120940"/>
    <lineage>
        <taxon>Bacteria</taxon>
        <taxon>Bacillati</taxon>
        <taxon>Actinomycetota</taxon>
        <taxon>Actinomycetes</taxon>
        <taxon>Streptosporangiales</taxon>
        <taxon>Thermomonosporaceae</taxon>
        <taxon>Actinomadura</taxon>
    </lineage>
</organism>
<comment type="similarity">
    <text evidence="8">Belongs to the FGAMS family.</text>
</comment>
<dbReference type="SUPFAM" id="SSF55326">
    <property type="entry name" value="PurM N-terminal domain-like"/>
    <property type="match status" value="2"/>
</dbReference>
<feature type="binding site" evidence="8">
    <location>
        <begin position="725"/>
        <end position="727"/>
    </location>
    <ligand>
        <name>substrate</name>
    </ligand>
</feature>
<comment type="subcellular location">
    <subcellularLocation>
        <location evidence="8">Cytoplasm</location>
    </subcellularLocation>
</comment>
<feature type="compositionally biased region" description="Basic and acidic residues" evidence="9">
    <location>
        <begin position="118"/>
        <end position="134"/>
    </location>
</feature>
<feature type="binding site" evidence="8">
    <location>
        <position position="653"/>
    </location>
    <ligand>
        <name>substrate</name>
    </ligand>
</feature>
<keyword evidence="1 8" id="KW-0963">Cytoplasm</keyword>
<keyword evidence="5 8" id="KW-0658">Purine biosynthesis</keyword>
<keyword evidence="4 8" id="KW-0547">Nucleotide-binding</keyword>
<dbReference type="PANTHER" id="PTHR43555">
    <property type="entry name" value="PHOSPHORIBOSYLFORMYLGLYCINAMIDINE SYNTHASE SUBUNIT PURL"/>
    <property type="match status" value="1"/>
</dbReference>
<keyword evidence="7 8" id="KW-0460">Magnesium</keyword>
<dbReference type="InterPro" id="IPR041609">
    <property type="entry name" value="PurL_linker"/>
</dbReference>
<dbReference type="HAMAP" id="MF_00420">
    <property type="entry name" value="PurL_2"/>
    <property type="match status" value="1"/>
</dbReference>
<dbReference type="GO" id="GO:0005737">
    <property type="term" value="C:cytoplasm"/>
    <property type="evidence" value="ECO:0007669"/>
    <property type="project" value="UniProtKB-SubCell"/>
</dbReference>
<dbReference type="Proteomes" id="UP000274601">
    <property type="component" value="Unassembled WGS sequence"/>
</dbReference>
<dbReference type="Pfam" id="PF02769">
    <property type="entry name" value="AIRS_C"/>
    <property type="match status" value="2"/>
</dbReference>
<dbReference type="Gene3D" id="3.30.1330.10">
    <property type="entry name" value="PurM-like, N-terminal domain"/>
    <property type="match status" value="2"/>
</dbReference>
<evidence type="ECO:0000313" key="13">
    <source>
        <dbReference type="EMBL" id="RKS79765.1"/>
    </source>
</evidence>
<dbReference type="InterPro" id="IPR010918">
    <property type="entry name" value="PurM-like_C_dom"/>
</dbReference>
<dbReference type="InterPro" id="IPR036676">
    <property type="entry name" value="PurM-like_C_sf"/>
</dbReference>
<feature type="binding site" evidence="8">
    <location>
        <position position="503"/>
    </location>
    <ligand>
        <name>ATP</name>
        <dbReference type="ChEBI" id="CHEBI:30616"/>
    </ligand>
</feature>
<feature type="binding site" evidence="8">
    <location>
        <begin position="506"/>
        <end position="509"/>
    </location>
    <ligand>
        <name>substrate</name>
    </ligand>
</feature>
<accession>A0A495QZV9</accession>
<feature type="binding site" evidence="8">
    <location>
        <position position="505"/>
    </location>
    <ligand>
        <name>Mg(2+)</name>
        <dbReference type="ChEBI" id="CHEBI:18420"/>
        <label>1</label>
    </ligand>
</feature>
<evidence type="ECO:0000256" key="1">
    <source>
        <dbReference type="ARBA" id="ARBA00022490"/>
    </source>
</evidence>
<reference evidence="13 14" key="1">
    <citation type="submission" date="2018-10" db="EMBL/GenBank/DDBJ databases">
        <title>Genomic Encyclopedia of Archaeal and Bacterial Type Strains, Phase II (KMG-II): from individual species to whole genera.</title>
        <authorList>
            <person name="Goeker M."/>
        </authorList>
    </citation>
    <scope>NUCLEOTIDE SEQUENCE [LARGE SCALE GENOMIC DNA]</scope>
    <source>
        <strain evidence="13 14">DSM 43383</strain>
    </source>
</reference>
<comment type="caution">
    <text evidence="8">Lacks conserved residue(s) required for the propagation of feature annotation.</text>
</comment>
<proteinExistence type="inferred from homology"/>
<dbReference type="Gene3D" id="3.90.650.10">
    <property type="entry name" value="PurM-like C-terminal domain"/>
    <property type="match status" value="2"/>
</dbReference>
<dbReference type="FunFam" id="3.30.1330.10:FF:000004">
    <property type="entry name" value="Phosphoribosylformylglycinamidine synthase subunit PurL"/>
    <property type="match status" value="1"/>
</dbReference>
<feature type="compositionally biased region" description="Pro residues" evidence="9">
    <location>
        <begin position="62"/>
        <end position="75"/>
    </location>
</feature>
<comment type="catalytic activity">
    <reaction evidence="8">
        <text>N(2)-formyl-N(1)-(5-phospho-beta-D-ribosyl)glycinamide + L-glutamine + ATP + H2O = 2-formamido-N(1)-(5-O-phospho-beta-D-ribosyl)acetamidine + L-glutamate + ADP + phosphate + H(+)</text>
        <dbReference type="Rhea" id="RHEA:17129"/>
        <dbReference type="ChEBI" id="CHEBI:15377"/>
        <dbReference type="ChEBI" id="CHEBI:15378"/>
        <dbReference type="ChEBI" id="CHEBI:29985"/>
        <dbReference type="ChEBI" id="CHEBI:30616"/>
        <dbReference type="ChEBI" id="CHEBI:43474"/>
        <dbReference type="ChEBI" id="CHEBI:58359"/>
        <dbReference type="ChEBI" id="CHEBI:147286"/>
        <dbReference type="ChEBI" id="CHEBI:147287"/>
        <dbReference type="ChEBI" id="CHEBI:456216"/>
        <dbReference type="EC" id="6.3.5.3"/>
    </reaction>
</comment>
<feature type="binding site" evidence="8">
    <location>
        <position position="953"/>
    </location>
    <ligand>
        <name>substrate</name>
    </ligand>
</feature>
<evidence type="ECO:0000256" key="9">
    <source>
        <dbReference type="SAM" id="MobiDB-lite"/>
    </source>
</evidence>
<dbReference type="UniPathway" id="UPA00074">
    <property type="reaction ID" value="UER00128"/>
</dbReference>
<feature type="binding site" evidence="8">
    <location>
        <position position="528"/>
    </location>
    <ligand>
        <name>substrate</name>
    </ligand>
</feature>
<dbReference type="GO" id="GO:0000287">
    <property type="term" value="F:magnesium ion binding"/>
    <property type="evidence" value="ECO:0007669"/>
    <property type="project" value="UniProtKB-UniRule"/>
</dbReference>
<feature type="domain" description="PurM-like N-terminal" evidence="10">
    <location>
        <begin position="486"/>
        <end position="601"/>
    </location>
</feature>
<feature type="binding site" evidence="8">
    <location>
        <position position="951"/>
    </location>
    <ligand>
        <name>Mg(2+)</name>
        <dbReference type="ChEBI" id="CHEBI:18420"/>
        <label>1</label>
    </ligand>
</feature>
<dbReference type="CDD" id="cd02204">
    <property type="entry name" value="PurL_repeat2"/>
    <property type="match status" value="1"/>
</dbReference>
<evidence type="ECO:0000259" key="10">
    <source>
        <dbReference type="Pfam" id="PF00586"/>
    </source>
</evidence>
<dbReference type="Pfam" id="PF18072">
    <property type="entry name" value="FGAR-AT_linker"/>
    <property type="match status" value="1"/>
</dbReference>
<keyword evidence="3 8" id="KW-0479">Metal-binding</keyword>
<feature type="binding site" evidence="8">
    <location>
        <position position="461"/>
    </location>
    <ligand>
        <name>ATP</name>
        <dbReference type="ChEBI" id="CHEBI:30616"/>
    </ligand>
</feature>
<evidence type="ECO:0000259" key="11">
    <source>
        <dbReference type="Pfam" id="PF02769"/>
    </source>
</evidence>
<dbReference type="PANTHER" id="PTHR43555:SF1">
    <property type="entry name" value="PHOSPHORIBOSYLFORMYLGLYCINAMIDINE SYNTHASE SUBUNIT PURL"/>
    <property type="match status" value="1"/>
</dbReference>
<evidence type="ECO:0000256" key="8">
    <source>
        <dbReference type="HAMAP-Rule" id="MF_00420"/>
    </source>
</evidence>
<feature type="binding site" evidence="8">
    <location>
        <position position="681"/>
    </location>
    <ligand>
        <name>Mg(2+)</name>
        <dbReference type="ChEBI" id="CHEBI:18420"/>
        <label>2</label>
    </ligand>
</feature>
<feature type="domain" description="PurM-like N-terminal" evidence="10">
    <location>
        <begin position="856"/>
        <end position="974"/>
    </location>
</feature>
<dbReference type="GO" id="GO:0004642">
    <property type="term" value="F:phosphoribosylformylglycinamidine synthase activity"/>
    <property type="evidence" value="ECO:0007669"/>
    <property type="project" value="UniProtKB-UniRule"/>
</dbReference>
<gene>
    <name evidence="8" type="primary">purL</name>
    <name evidence="13" type="ORF">BZB76_1244</name>
</gene>
<feature type="compositionally biased region" description="Pro residues" evidence="9">
    <location>
        <begin position="155"/>
        <end position="167"/>
    </location>
</feature>
<dbReference type="NCBIfam" id="NF002290">
    <property type="entry name" value="PRK01213.1"/>
    <property type="match status" value="1"/>
</dbReference>
<feature type="active site" evidence="8">
    <location>
        <position position="458"/>
    </location>
</feature>
<sequence length="1159" mass="119136">MSEQRSQPAGRATRESSDEPSMEWLGELKSDAEDPELQPVNPSVTQAFEAMLEEAKPADPAAAPPQPPAQAPPPAQVQVQAEPVVRAEPVIQVDAAVQAALNAAAALAVPPLSGGGPERPDQEFARALAEERASGDPSSTVADAMPSPPDTNGHPAPPVPPPAPQAPLDPNTGPQPTVAPGTGPQPLVNPNTGPLPSVGPQPPLGGTGPLPTVPPGTGPLPVVGPGTGPQPTVGSNTGPQPPVGPGTGPQPTVGPGTGPQPTVGPGTGPQPTVGPNTGPQPSVGRGTGPLPAVNPGTGPLPMVGPGTGPQPTVGPNTGPQHFVQPERPGTGPQPAIGRGTGPQHALGQVTGPQPTVHLGTGPQPAIGPGNDPRPAVGPGTGPQPALGPGTGPQPALGSGAPAYSGTDTVAIAAASPERPLPYVELGMNEEEYQRVRNILGRRPTSSELAIYSVMWSEHCSYKSSKVHLRQFGDKAPKTDKLLVGMGENAGVVDIGQGWAVTFKVESHNHPSYVEPYQGAATGVGGIVRDIISMGARPIAVMDSLRFGPADAPDTQRVLPGVVAGIGGYGNSLGLPNIGGETAFDACYEQNPLVNALCVGVMKHEDIKRAVASGPGNKVILFGAMTGPDGIGGASVLASATFDEESQKKRPSVQVGDPFMEKLLIECCLELFGEDLVVGIQDLGAAGVSCATTELAAAGTGGMHIDLDLVPLRDETLLPEEILMSESQERMMAVVEPGKVDRFLEICARWEIPATVIGQVTDTRRLVMTWRGETIVDIPPVTAVDEGPVYQRPLEPPQDLGALQSDTPGRLTRPSNGDELRRTVLWLAGSPNLASKTWVTSQYDRYVLGNTVLAMPENAGVVRIDDESGLGIALSLDGNGRYSRLDPYAGAQLALSEAFRNVAATGARPLAVTNCLNFGSPEDPGVMWQFARAVEGLADGCQYLGIPVTGGNVSFYNQTGTTAINPTPVVGVLGVHDDVRRRVNMSLTTDGATIALLGETREEFGGSEWAHVVYGHLGGLPPLVDLKAEAALASVMVSAIRDGLVTAVHDLSDGGLSQTLVESCLRGGLGARITLPGDPFTALFSESVARAMVVVTPGAEARLAALCESAGVPVAQLGVAGGDALTVTGRAPEGDQQELFSIPLHELREAHERMLPSYAD</sequence>
<comment type="caution">
    <text evidence="13">The sequence shown here is derived from an EMBL/GenBank/DDBJ whole genome shotgun (WGS) entry which is preliminary data.</text>
</comment>
<feature type="domain" description="PurM-like C-terminal" evidence="11">
    <location>
        <begin position="989"/>
        <end position="1122"/>
    </location>
</feature>
<protein>
    <recommendedName>
        <fullName evidence="8">Phosphoribosylformylglycinamidine synthase subunit PurL</fullName>
        <shortName evidence="8">FGAM synthase</shortName>
        <ecNumber evidence="8">6.3.5.3</ecNumber>
    </recommendedName>
    <alternativeName>
        <fullName evidence="8">Formylglycinamide ribonucleotide amidotransferase subunit II</fullName>
        <shortName evidence="8">FGAR amidotransferase II</shortName>
        <shortName evidence="8">FGAR-AT II</shortName>
    </alternativeName>
    <alternativeName>
        <fullName evidence="8">Glutamine amidotransferase PurL</fullName>
    </alternativeName>
    <alternativeName>
        <fullName evidence="8">Phosphoribosylformylglycinamidine synthase subunit II</fullName>
    </alternativeName>
</protein>
<dbReference type="AlphaFoldDB" id="A0A495QZV9"/>
<evidence type="ECO:0000256" key="7">
    <source>
        <dbReference type="ARBA" id="ARBA00022842"/>
    </source>
</evidence>
<feature type="binding site" evidence="8">
    <location>
        <position position="529"/>
    </location>
    <ligand>
        <name>Mg(2+)</name>
        <dbReference type="ChEBI" id="CHEBI:18420"/>
        <label>2</label>
    </ligand>
</feature>
<dbReference type="RefSeq" id="WP_337959737.1">
    <property type="nucleotide sequence ID" value="NZ_RBWU01000001.1"/>
</dbReference>
<name>A0A495QZV9_9ACTN</name>
<dbReference type="InterPro" id="IPR036921">
    <property type="entry name" value="PurM-like_N_sf"/>
</dbReference>
<evidence type="ECO:0000256" key="6">
    <source>
        <dbReference type="ARBA" id="ARBA00022840"/>
    </source>
</evidence>
<evidence type="ECO:0000256" key="5">
    <source>
        <dbReference type="ARBA" id="ARBA00022755"/>
    </source>
</evidence>
<feature type="domain" description="Phosphoribosylformylglycinamidine synthase linker" evidence="12">
    <location>
        <begin position="422"/>
        <end position="462"/>
    </location>
</feature>
<dbReference type="NCBIfam" id="TIGR01736">
    <property type="entry name" value="FGAM_synth_II"/>
    <property type="match status" value="1"/>
</dbReference>
<dbReference type="EMBL" id="RBWU01000001">
    <property type="protein sequence ID" value="RKS79765.1"/>
    <property type="molecule type" value="Genomic_DNA"/>
</dbReference>
<feature type="region of interest" description="Disordered" evidence="9">
    <location>
        <begin position="109"/>
        <end position="403"/>
    </location>
</feature>
<comment type="function">
    <text evidence="8">Part of the phosphoribosylformylglycinamidine synthase complex involved in the purines biosynthetic pathway. Catalyzes the ATP-dependent conversion of formylglycinamide ribonucleotide (FGAR) and glutamine to yield formylglycinamidine ribonucleotide (FGAM) and glutamate. The FGAM synthase complex is composed of three subunits. PurQ produces an ammonia molecule by converting glutamine to glutamate. PurL transfers the ammonia molecule to FGAR to form FGAM in an ATP-dependent manner. PurS interacts with PurQ and PurL and is thought to assist in the transfer of the ammonia molecule from PurQ to PurL.</text>
</comment>
<comment type="subunit">
    <text evidence="8">Monomer. Part of the FGAM synthase complex composed of 1 PurL, 1 PurQ and 2 PurS subunits.</text>
</comment>
<dbReference type="EC" id="6.3.5.3" evidence="8"/>
<evidence type="ECO:0000259" key="12">
    <source>
        <dbReference type="Pfam" id="PF18072"/>
    </source>
</evidence>
<keyword evidence="2 8" id="KW-0436">Ligase</keyword>
<feature type="compositionally biased region" description="Low complexity" evidence="9">
    <location>
        <begin position="249"/>
        <end position="281"/>
    </location>
</feature>
<comment type="pathway">
    <text evidence="8">Purine metabolism; IMP biosynthesis via de novo pathway; 5-amino-1-(5-phospho-D-ribosyl)imidazole from N(2)-formyl-N(1)-(5-phospho-D-ribosyl)glycinamide: step 1/2.</text>
</comment>
<feature type="compositionally biased region" description="Low complexity" evidence="9">
    <location>
        <begin position="309"/>
        <end position="320"/>
    </location>
</feature>
<keyword evidence="14" id="KW-1185">Reference proteome</keyword>
<dbReference type="GO" id="GO:0005524">
    <property type="term" value="F:ATP binding"/>
    <property type="evidence" value="ECO:0007669"/>
    <property type="project" value="UniProtKB-UniRule"/>
</dbReference>
<feature type="active site" description="Proton acceptor" evidence="8">
    <location>
        <position position="507"/>
    </location>
</feature>
<keyword evidence="6 8" id="KW-0067">ATP-binding</keyword>
<dbReference type="InterPro" id="IPR016188">
    <property type="entry name" value="PurM-like_N"/>
</dbReference>
<evidence type="ECO:0000256" key="2">
    <source>
        <dbReference type="ARBA" id="ARBA00022598"/>
    </source>
</evidence>
<feature type="compositionally biased region" description="Low complexity" evidence="9">
    <location>
        <begin position="219"/>
        <end position="238"/>
    </location>
</feature>